<comment type="caution">
    <text evidence="3">The sequence shown here is derived from an EMBL/GenBank/DDBJ whole genome shotgun (WGS) entry which is preliminary data.</text>
</comment>
<feature type="compositionally biased region" description="Low complexity" evidence="2">
    <location>
        <begin position="503"/>
        <end position="516"/>
    </location>
</feature>
<dbReference type="EMBL" id="LGRB01000009">
    <property type="protein sequence ID" value="OCT52184.1"/>
    <property type="molecule type" value="Genomic_DNA"/>
</dbReference>
<dbReference type="AlphaFoldDB" id="A0A1C1CUL6"/>
<feature type="compositionally biased region" description="Polar residues" evidence="2">
    <location>
        <begin position="542"/>
        <end position="557"/>
    </location>
</feature>
<feature type="region of interest" description="Disordered" evidence="2">
    <location>
        <begin position="680"/>
        <end position="713"/>
    </location>
</feature>
<reference evidence="4" key="1">
    <citation type="submission" date="2015-07" db="EMBL/GenBank/DDBJ databases">
        <authorList>
            <person name="Teixeira M.M."/>
            <person name="Souza R.C."/>
            <person name="Almeida L.G."/>
            <person name="Vicente V.A."/>
            <person name="de Hoog S."/>
            <person name="Bocca A.L."/>
            <person name="de Almeida S.R."/>
            <person name="Vasconcelos A.T."/>
            <person name="Felipe M.S."/>
        </authorList>
    </citation>
    <scope>NUCLEOTIDE SEQUENCE [LARGE SCALE GENOMIC DNA]</scope>
    <source>
        <strain evidence="4">KSF</strain>
    </source>
</reference>
<dbReference type="Proteomes" id="UP000094526">
    <property type="component" value="Unassembled WGS sequence"/>
</dbReference>
<protein>
    <submittedName>
        <fullName evidence="3">Uncharacterized protein</fullName>
    </submittedName>
</protein>
<gene>
    <name evidence="3" type="ORF">CLCR_08134</name>
</gene>
<keyword evidence="1" id="KW-0175">Coiled coil</keyword>
<feature type="compositionally biased region" description="Acidic residues" evidence="2">
    <location>
        <begin position="685"/>
        <end position="696"/>
    </location>
</feature>
<evidence type="ECO:0000256" key="1">
    <source>
        <dbReference type="SAM" id="Coils"/>
    </source>
</evidence>
<keyword evidence="4" id="KW-1185">Reference proteome</keyword>
<accession>A0A1C1CUL6</accession>
<dbReference type="VEuPathDB" id="FungiDB:CLCR_08134"/>
<evidence type="ECO:0000313" key="4">
    <source>
        <dbReference type="Proteomes" id="UP000094526"/>
    </source>
</evidence>
<feature type="compositionally biased region" description="Low complexity" evidence="2">
    <location>
        <begin position="614"/>
        <end position="634"/>
    </location>
</feature>
<feature type="compositionally biased region" description="Pro residues" evidence="2">
    <location>
        <begin position="426"/>
        <end position="435"/>
    </location>
</feature>
<feature type="compositionally biased region" description="Low complexity" evidence="2">
    <location>
        <begin position="397"/>
        <end position="410"/>
    </location>
</feature>
<evidence type="ECO:0000313" key="3">
    <source>
        <dbReference type="EMBL" id="OCT52184.1"/>
    </source>
</evidence>
<evidence type="ECO:0000256" key="2">
    <source>
        <dbReference type="SAM" id="MobiDB-lite"/>
    </source>
</evidence>
<name>A0A1C1CUL6_9EURO</name>
<feature type="region of interest" description="Disordered" evidence="2">
    <location>
        <begin position="397"/>
        <end position="454"/>
    </location>
</feature>
<feature type="region of interest" description="Disordered" evidence="2">
    <location>
        <begin position="503"/>
        <end position="597"/>
    </location>
</feature>
<organism evidence="3 4">
    <name type="scientific">Cladophialophora carrionii</name>
    <dbReference type="NCBI Taxonomy" id="86049"/>
    <lineage>
        <taxon>Eukaryota</taxon>
        <taxon>Fungi</taxon>
        <taxon>Dikarya</taxon>
        <taxon>Ascomycota</taxon>
        <taxon>Pezizomycotina</taxon>
        <taxon>Eurotiomycetes</taxon>
        <taxon>Chaetothyriomycetidae</taxon>
        <taxon>Chaetothyriales</taxon>
        <taxon>Herpotrichiellaceae</taxon>
        <taxon>Cladophialophora</taxon>
    </lineage>
</organism>
<feature type="compositionally biased region" description="Basic and acidic residues" evidence="2">
    <location>
        <begin position="443"/>
        <end position="452"/>
    </location>
</feature>
<proteinExistence type="predicted"/>
<feature type="region of interest" description="Disordered" evidence="2">
    <location>
        <begin position="610"/>
        <end position="642"/>
    </location>
</feature>
<sequence>MNPNHNTRGLPRNTIQQIPRCHPNIHTAATSDTLQNPIYTSTEPLTQNHNDMQNSMASWDQVSGDPMSLDFAGSMFDMDNQDFGNGTAQWNAALDFNPGTFTSGANSNVLGSADNSSDTFNNGMISSILSPSYNVPNAFTTNDENNSLDSSNNTPFAFSNTLSSLDNTQTTTAIIEANKQLISSMEQNQKLQESLKTQSEQHEKTVAELQEKIATLEKEKETLTNQKSTLQRECLSTRHYINMLRGLYDFRIGIDGKLLPLVPETDTIALIAQGAPATPLQAGYEQYLKEMISGHHEQTRRANIAAAGQQILKADLCHLCPVHNGPEANLHPSRVALQPTPTIDLTVDEPSAPASLHQQAVKAARAAVQANVTNTPVGAVTQAATQVNDSVVAVAAAESEASETPSTAPAQEDTEANAATASLERPAPPETPPASPEETESSLPKREKKDRSYSWLPKSQNLALLKAQGMIKDQFEQKKVEDELRLARRAASHAEILAMAASTSAAASTSTSTTTSQPAMPSVASLAARATATNTKKTKAASRNQNNNSTVLSSRASKVTKPKAPAKNKIRTAAAISTSTSTNTDTTSKQQKSWPAQWEKSAFDQLDMQPTRQAGSTASKRTASSSTTEATTTTEPRKYYYDDLSDAEDLEDTEPAYEQLEIIDHNLGDKIAPLSAGDIDMGEMIPEEDPLDDLFEGDVPLMADSDGEISEEE</sequence>
<dbReference type="VEuPathDB" id="FungiDB:G647_05971"/>
<dbReference type="OrthoDB" id="4154645at2759"/>
<feature type="compositionally biased region" description="Low complexity" evidence="2">
    <location>
        <begin position="572"/>
        <end position="588"/>
    </location>
</feature>
<feature type="coiled-coil region" evidence="1">
    <location>
        <begin position="174"/>
        <end position="233"/>
    </location>
</feature>
<feature type="compositionally biased region" description="Basic residues" evidence="2">
    <location>
        <begin position="558"/>
        <end position="570"/>
    </location>
</feature>